<dbReference type="RefSeq" id="WP_130600764.1">
    <property type="nucleotide sequence ID" value="NZ_CP034759.1"/>
</dbReference>
<dbReference type="InterPro" id="IPR036388">
    <property type="entry name" value="WH-like_DNA-bd_sf"/>
</dbReference>
<keyword evidence="4" id="KW-0597">Phosphoprotein</keyword>
<gene>
    <name evidence="8" type="ORF">EMK97_07195</name>
</gene>
<dbReference type="PANTHER" id="PTHR48111:SF67">
    <property type="entry name" value="TRANSCRIPTIONAL REGULATORY PROTEIN TCTD"/>
    <property type="match status" value="1"/>
</dbReference>
<feature type="domain" description="OmpR/PhoB-type" evidence="7">
    <location>
        <begin position="150"/>
        <end position="249"/>
    </location>
</feature>
<evidence type="ECO:0000259" key="6">
    <source>
        <dbReference type="PROSITE" id="PS50110"/>
    </source>
</evidence>
<dbReference type="Proteomes" id="UP000290244">
    <property type="component" value="Chromosome"/>
</dbReference>
<dbReference type="GO" id="GO:0000976">
    <property type="term" value="F:transcription cis-regulatory region binding"/>
    <property type="evidence" value="ECO:0007669"/>
    <property type="project" value="TreeGrafter"/>
</dbReference>
<dbReference type="EMBL" id="CP034759">
    <property type="protein sequence ID" value="QBG35514.1"/>
    <property type="molecule type" value="Genomic_DNA"/>
</dbReference>
<dbReference type="GO" id="GO:0006355">
    <property type="term" value="P:regulation of DNA-templated transcription"/>
    <property type="evidence" value="ECO:0007669"/>
    <property type="project" value="InterPro"/>
</dbReference>
<keyword evidence="2 5" id="KW-0238">DNA-binding</keyword>
<dbReference type="AlphaFoldDB" id="A0A4P6P2V6"/>
<dbReference type="Pfam" id="PF00072">
    <property type="entry name" value="Response_reg"/>
    <property type="match status" value="1"/>
</dbReference>
<dbReference type="Gene3D" id="3.40.50.2300">
    <property type="match status" value="1"/>
</dbReference>
<dbReference type="OrthoDB" id="9802426at2"/>
<protein>
    <submittedName>
        <fullName evidence="8">Response regulator transcription factor</fullName>
    </submittedName>
</protein>
<organism evidence="8 9">
    <name type="scientific">Litorilituus sediminis</name>
    <dbReference type="NCBI Taxonomy" id="718192"/>
    <lineage>
        <taxon>Bacteria</taxon>
        <taxon>Pseudomonadati</taxon>
        <taxon>Pseudomonadota</taxon>
        <taxon>Gammaproteobacteria</taxon>
        <taxon>Alteromonadales</taxon>
        <taxon>Colwelliaceae</taxon>
        <taxon>Litorilituus</taxon>
    </lineage>
</organism>
<name>A0A4P6P2V6_9GAMM</name>
<evidence type="ECO:0000256" key="1">
    <source>
        <dbReference type="ARBA" id="ARBA00023015"/>
    </source>
</evidence>
<proteinExistence type="predicted"/>
<keyword evidence="3" id="KW-0804">Transcription</keyword>
<evidence type="ECO:0000256" key="4">
    <source>
        <dbReference type="PROSITE-ProRule" id="PRU00169"/>
    </source>
</evidence>
<dbReference type="Gene3D" id="1.10.10.10">
    <property type="entry name" value="Winged helix-like DNA-binding domain superfamily/Winged helix DNA-binding domain"/>
    <property type="match status" value="1"/>
</dbReference>
<keyword evidence="9" id="KW-1185">Reference proteome</keyword>
<dbReference type="GO" id="GO:0005829">
    <property type="term" value="C:cytosol"/>
    <property type="evidence" value="ECO:0007669"/>
    <property type="project" value="TreeGrafter"/>
</dbReference>
<evidence type="ECO:0000313" key="8">
    <source>
        <dbReference type="EMBL" id="QBG35514.1"/>
    </source>
</evidence>
<feature type="modified residue" description="4-aspartylphosphate" evidence="4">
    <location>
        <position position="74"/>
    </location>
</feature>
<keyword evidence="1" id="KW-0805">Transcription regulation</keyword>
<evidence type="ECO:0000256" key="5">
    <source>
        <dbReference type="PROSITE-ProRule" id="PRU01091"/>
    </source>
</evidence>
<sequence>MTAYTNLIEKESMYQAPKQLAPQGNILLIENDLFLSNSLKSFLSRKGFEVEQTRHQADLNEVITSAQADMVLLDIGFVSLEQLSIIKEIRETFTGLLIVLTSRDSEAEQVKAFNLGADDYLVKPISINILTARITSLFRRQQDRVDYNEASDISLAEILLQPKSQKCFVSGKAVKLTGFEFNLLKLLMQHEGRILTRDAIYTQLLGRAYNGVERTVDVRMSQLREKLALEGLKQVQIETIWGQGYMLTKLN</sequence>
<evidence type="ECO:0000259" key="7">
    <source>
        <dbReference type="PROSITE" id="PS51755"/>
    </source>
</evidence>
<feature type="domain" description="Response regulatory" evidence="6">
    <location>
        <begin position="25"/>
        <end position="138"/>
    </location>
</feature>
<dbReference type="SMART" id="SM00448">
    <property type="entry name" value="REC"/>
    <property type="match status" value="1"/>
</dbReference>
<feature type="DNA-binding region" description="OmpR/PhoB-type" evidence="5">
    <location>
        <begin position="150"/>
        <end position="249"/>
    </location>
</feature>
<evidence type="ECO:0000256" key="3">
    <source>
        <dbReference type="ARBA" id="ARBA00023163"/>
    </source>
</evidence>
<evidence type="ECO:0000313" key="9">
    <source>
        <dbReference type="Proteomes" id="UP000290244"/>
    </source>
</evidence>
<dbReference type="Gene3D" id="6.10.250.690">
    <property type="match status" value="1"/>
</dbReference>
<dbReference type="SUPFAM" id="SSF52172">
    <property type="entry name" value="CheY-like"/>
    <property type="match status" value="1"/>
</dbReference>
<dbReference type="InterPro" id="IPR039420">
    <property type="entry name" value="WalR-like"/>
</dbReference>
<dbReference type="InterPro" id="IPR001789">
    <property type="entry name" value="Sig_transdc_resp-reg_receiver"/>
</dbReference>
<dbReference type="CDD" id="cd00383">
    <property type="entry name" value="trans_reg_C"/>
    <property type="match status" value="1"/>
</dbReference>
<dbReference type="PROSITE" id="PS51755">
    <property type="entry name" value="OMPR_PHOB"/>
    <property type="match status" value="1"/>
</dbReference>
<dbReference type="GO" id="GO:0000156">
    <property type="term" value="F:phosphorelay response regulator activity"/>
    <property type="evidence" value="ECO:0007669"/>
    <property type="project" value="TreeGrafter"/>
</dbReference>
<dbReference type="PROSITE" id="PS50110">
    <property type="entry name" value="RESPONSE_REGULATORY"/>
    <property type="match status" value="1"/>
</dbReference>
<dbReference type="InterPro" id="IPR011006">
    <property type="entry name" value="CheY-like_superfamily"/>
</dbReference>
<dbReference type="InterPro" id="IPR001867">
    <property type="entry name" value="OmpR/PhoB-type_DNA-bd"/>
</dbReference>
<evidence type="ECO:0000256" key="2">
    <source>
        <dbReference type="ARBA" id="ARBA00023125"/>
    </source>
</evidence>
<dbReference type="KEGG" id="lsd:EMK97_07195"/>
<dbReference type="PANTHER" id="PTHR48111">
    <property type="entry name" value="REGULATOR OF RPOS"/>
    <property type="match status" value="1"/>
</dbReference>
<reference evidence="8 9" key="1">
    <citation type="submission" date="2018-12" db="EMBL/GenBank/DDBJ databases">
        <title>Complete genome of Litorilituus sediminis.</title>
        <authorList>
            <person name="Liu A."/>
            <person name="Rong J."/>
        </authorList>
    </citation>
    <scope>NUCLEOTIDE SEQUENCE [LARGE SCALE GENOMIC DNA]</scope>
    <source>
        <strain evidence="8 9">JCM 17549</strain>
    </source>
</reference>
<dbReference type="GO" id="GO:0032993">
    <property type="term" value="C:protein-DNA complex"/>
    <property type="evidence" value="ECO:0007669"/>
    <property type="project" value="TreeGrafter"/>
</dbReference>
<accession>A0A4P6P2V6</accession>
<dbReference type="Pfam" id="PF00486">
    <property type="entry name" value="Trans_reg_C"/>
    <property type="match status" value="1"/>
</dbReference>
<dbReference type="SMART" id="SM00862">
    <property type="entry name" value="Trans_reg_C"/>
    <property type="match status" value="1"/>
</dbReference>